<protein>
    <recommendedName>
        <fullName evidence="3">DNA primase/polymerase bifunctional N-terminal domain-containing protein</fullName>
    </recommendedName>
</protein>
<keyword evidence="2" id="KW-1185">Reference proteome</keyword>
<sequence length="223" mass="26446">MKTFSINEPVKLEDLNNLENNRYVEYFKGKKYGEYGLPRLDEEGLKFVSDAGYILKYDEVVIDIDCLNYNQLKALLDNFPEELNTEMRRTDRGIHIYYKKPNNWHKNWPKNSVCSLGFPIEYLSCKTNPNGVVIKRFGKERKVMNKGKRKVLPYIFDLCSRGTYRNCLGFVEGDGRNNNLFMMRQRLANYPNYKKNLEFINTYIFTEPLDKKELSVLLERPIY</sequence>
<reference evidence="1 2" key="1">
    <citation type="submission" date="2021-06" db="EMBL/GenBank/DDBJ databases">
        <authorList>
            <person name="Sun Q."/>
            <person name="Li D."/>
        </authorList>
    </citation>
    <scope>NUCLEOTIDE SEQUENCE [LARGE SCALE GENOMIC DNA]</scope>
    <source>
        <strain evidence="1 2">MSJ-1</strain>
    </source>
</reference>
<evidence type="ECO:0000313" key="2">
    <source>
        <dbReference type="Proteomes" id="UP000783742"/>
    </source>
</evidence>
<organism evidence="1 2">
    <name type="scientific">Peptoniphilus ovalis</name>
    <dbReference type="NCBI Taxonomy" id="2841503"/>
    <lineage>
        <taxon>Bacteria</taxon>
        <taxon>Bacillati</taxon>
        <taxon>Bacillota</taxon>
        <taxon>Tissierellia</taxon>
        <taxon>Tissierellales</taxon>
        <taxon>Peptoniphilaceae</taxon>
        <taxon>Peptoniphilus</taxon>
    </lineage>
</organism>
<comment type="caution">
    <text evidence="1">The sequence shown here is derived from an EMBL/GenBank/DDBJ whole genome shotgun (WGS) entry which is preliminary data.</text>
</comment>
<accession>A0ABS6FGB2</accession>
<dbReference type="Proteomes" id="UP000783742">
    <property type="component" value="Unassembled WGS sequence"/>
</dbReference>
<dbReference type="EMBL" id="JAHLQO010000001">
    <property type="protein sequence ID" value="MBU5668503.1"/>
    <property type="molecule type" value="Genomic_DNA"/>
</dbReference>
<gene>
    <name evidence="1" type="ORF">KQI68_01480</name>
</gene>
<dbReference type="RefSeq" id="WP_216548279.1">
    <property type="nucleotide sequence ID" value="NZ_JAHLQO010000001.1"/>
</dbReference>
<evidence type="ECO:0000313" key="1">
    <source>
        <dbReference type="EMBL" id="MBU5668503.1"/>
    </source>
</evidence>
<name>A0ABS6FGB2_9FIRM</name>
<proteinExistence type="predicted"/>
<evidence type="ECO:0008006" key="3">
    <source>
        <dbReference type="Google" id="ProtNLM"/>
    </source>
</evidence>